<organism evidence="3 4">
    <name type="scientific">Streptomyces ambofaciens (strain ATCC 23877 / 3486 / DSM 40053 / JCM 4204 / NBRC 12836 / NRRL B-2516)</name>
    <dbReference type="NCBI Taxonomy" id="278992"/>
    <lineage>
        <taxon>Bacteria</taxon>
        <taxon>Bacillati</taxon>
        <taxon>Actinomycetota</taxon>
        <taxon>Actinomycetes</taxon>
        <taxon>Kitasatosporales</taxon>
        <taxon>Streptomycetaceae</taxon>
        <taxon>Streptomyces</taxon>
    </lineage>
</organism>
<proteinExistence type="predicted"/>
<evidence type="ECO:0000313" key="4">
    <source>
        <dbReference type="Proteomes" id="UP000061018"/>
    </source>
</evidence>
<dbReference type="EMBL" id="CP012382">
    <property type="protein sequence ID" value="AKZ58922.1"/>
    <property type="molecule type" value="Genomic_DNA"/>
</dbReference>
<evidence type="ECO:0000256" key="1">
    <source>
        <dbReference type="SAM" id="MobiDB-lite"/>
    </source>
</evidence>
<evidence type="ECO:0000313" key="3">
    <source>
        <dbReference type="EMBL" id="AKZ58922.1"/>
    </source>
</evidence>
<keyword evidence="2" id="KW-1133">Transmembrane helix</keyword>
<sequence length="175" mass="17794">MAGASPVARAFRAARQAATSADGLASASESGAVIEPAGVAGTSTLVGFVHGLSGCGSSAFGAAARPGAAAIITAAVVIADINAVLCVLRARRNGVRSARECMSFPPQEVRTGDPSGHQWHTIRRDVPPNARDMRSGISPAASARQTGPNHPDHPAVRAELMVLLPLIGDTLTETL</sequence>
<feature type="transmembrane region" description="Helical" evidence="2">
    <location>
        <begin position="67"/>
        <end position="88"/>
    </location>
</feature>
<keyword evidence="2" id="KW-0472">Membrane</keyword>
<keyword evidence="2" id="KW-0812">Transmembrane</keyword>
<accession>A0A0K2B1D6</accession>
<dbReference type="Proteomes" id="UP000061018">
    <property type="component" value="Chromosome"/>
</dbReference>
<evidence type="ECO:0000256" key="2">
    <source>
        <dbReference type="SAM" id="Phobius"/>
    </source>
</evidence>
<protein>
    <submittedName>
        <fullName evidence="3">Uncharacterized protein</fullName>
    </submittedName>
</protein>
<feature type="region of interest" description="Disordered" evidence="1">
    <location>
        <begin position="127"/>
        <end position="153"/>
    </location>
</feature>
<reference evidence="4" key="1">
    <citation type="journal article" date="2015" name="J. Biotechnol.">
        <title>Complete genome sequence of Streptomyces ambofaciens ATCC 23877, the spiramycin producer.</title>
        <authorList>
            <person name="Thibessard A."/>
            <person name="Haas D."/>
            <person name="Gerbaud C."/>
            <person name="Aigle B."/>
            <person name="Lautru S."/>
            <person name="Pernodet J.L."/>
            <person name="Leblond P."/>
        </authorList>
    </citation>
    <scope>NUCLEOTIDE SEQUENCE [LARGE SCALE GENOMIC DNA]</scope>
    <source>
        <strain evidence="4">ATCC 23877 / 3486 / DSM 40053 / JCM 4204 / NBRC 12836 / NRRL B-2516</strain>
    </source>
</reference>
<dbReference type="AlphaFoldDB" id="A0A0K2B1D6"/>
<dbReference type="KEGG" id="samb:SAM23877_5877"/>
<name>A0A0K2B1D6_STRA7</name>
<gene>
    <name evidence="3" type="ORF">SAM23877_5877</name>
</gene>